<organism evidence="1">
    <name type="scientific">Timema cristinae</name>
    <name type="common">Walking stick</name>
    <dbReference type="NCBI Taxonomy" id="61476"/>
    <lineage>
        <taxon>Eukaryota</taxon>
        <taxon>Metazoa</taxon>
        <taxon>Ecdysozoa</taxon>
        <taxon>Arthropoda</taxon>
        <taxon>Hexapoda</taxon>
        <taxon>Insecta</taxon>
        <taxon>Pterygota</taxon>
        <taxon>Neoptera</taxon>
        <taxon>Polyneoptera</taxon>
        <taxon>Phasmatodea</taxon>
        <taxon>Timematodea</taxon>
        <taxon>Timematoidea</taxon>
        <taxon>Timematidae</taxon>
        <taxon>Timema</taxon>
    </lineage>
</organism>
<protein>
    <submittedName>
        <fullName evidence="1">Uncharacterized protein</fullName>
    </submittedName>
</protein>
<accession>A0A7R9GZM2</accession>
<dbReference type="AlphaFoldDB" id="A0A7R9GZM2"/>
<reference evidence="1" key="1">
    <citation type="submission" date="2020-11" db="EMBL/GenBank/DDBJ databases">
        <authorList>
            <person name="Tran Van P."/>
        </authorList>
    </citation>
    <scope>NUCLEOTIDE SEQUENCE</scope>
</reference>
<dbReference type="EMBL" id="OC318098">
    <property type="protein sequence ID" value="CAD7400546.1"/>
    <property type="molecule type" value="Genomic_DNA"/>
</dbReference>
<name>A0A7R9GZM2_TIMCR</name>
<gene>
    <name evidence="1" type="ORF">TCEB3V08_LOCUS5571</name>
</gene>
<sequence length="359" mass="40872">MRQCGMAQHKATSSHTSRPCLMAAREVKWDIFSGQMGHSQERQTLRFTQTQSGAFKVPFVWRGVTKKCTRFGGRMAIKRRSCNRQEYRRRGDWGSTTSRAYSLKIKRRKPGRTCKRLEYLCRDRTLWERVDSRPTRLTMAQTKETLTLVRPKAAFLAIRGQAHIHDEKLPCQFFVELSSKCFTLETLILEDCYFSAQEVALKDFPSSVKYLSLRGCVLTQLNPARSFFSGIQDHMPNIETIVLSNCDWFPAHSIMPLSKCSRLKELRLDGIASVVNNVAYFSLATKFGFQALELVTDLRLNCGPAHMKAREQAHVTCPLVPHTAGSMFKSAGFGPAEHRRGRSRDKLFPSHCVSDTLVP</sequence>
<evidence type="ECO:0000313" key="1">
    <source>
        <dbReference type="EMBL" id="CAD7400546.1"/>
    </source>
</evidence>
<dbReference type="SUPFAM" id="SSF52047">
    <property type="entry name" value="RNI-like"/>
    <property type="match status" value="1"/>
</dbReference>
<dbReference type="InterPro" id="IPR032675">
    <property type="entry name" value="LRR_dom_sf"/>
</dbReference>
<proteinExistence type="predicted"/>
<dbReference type="Gene3D" id="3.80.10.10">
    <property type="entry name" value="Ribonuclease Inhibitor"/>
    <property type="match status" value="1"/>
</dbReference>